<gene>
    <name evidence="1" type="ORF">K3G42_031125</name>
</gene>
<sequence length="394" mass="46506">MPTARLSHGDWEGAKMYKVDIQPDTKEATAIEARRNQEKQRQSRIFNTRYRTMGVDVEGLKSQVEERKLRENAEKQRDEAFDAHRIQYDKIAQMLEDEEQQRKRQLHKALVEFHQQEQEPATRREWDLQDPAALRKGQPARVSDDDPRCGPASMQCFAGEDMNGAARQKLLKEKNRRDLEEQRAEREKALADRKYADTLEDKKRIELDLRALELARLEEECRRAKAMAVADFNRAQAAECVEQQRLAQQREQDNNYTEIYNHLTGDILTENPDMARSLVGPHRMVPYLWKGMSPEQVEAVRRTQKEQCKENQRLREEERQREAEWDRQRHLAARAGMVMEEEVQNFHLQLRKSQDAYNQELAEAQKAHLQHLEKEVYTNTPTAQYHLQFNTSTR</sequence>
<evidence type="ECO:0000313" key="1">
    <source>
        <dbReference type="EMBL" id="KAH7993474.1"/>
    </source>
</evidence>
<dbReference type="EMBL" id="CM037616">
    <property type="protein sequence ID" value="KAH7993474.1"/>
    <property type="molecule type" value="Genomic_DNA"/>
</dbReference>
<keyword evidence="2" id="KW-1185">Reference proteome</keyword>
<reference evidence="1" key="1">
    <citation type="submission" date="2021-08" db="EMBL/GenBank/DDBJ databases">
        <title>The first chromosome-level gecko genome reveals the dynamic sex chromosomes of Neotropical dwarf geckos (Sphaerodactylidae: Sphaerodactylus).</title>
        <authorList>
            <person name="Pinto B.J."/>
            <person name="Keating S.E."/>
            <person name="Gamble T."/>
        </authorList>
    </citation>
    <scope>NUCLEOTIDE SEQUENCE</scope>
    <source>
        <strain evidence="1">TG3544</strain>
    </source>
</reference>
<accession>A0ACB8ELB1</accession>
<protein>
    <submittedName>
        <fullName evidence="1">Uncharacterized protein</fullName>
    </submittedName>
</protein>
<dbReference type="Proteomes" id="UP000827872">
    <property type="component" value="Linkage Group LG03"/>
</dbReference>
<organism evidence="1 2">
    <name type="scientific">Sphaerodactylus townsendi</name>
    <dbReference type="NCBI Taxonomy" id="933632"/>
    <lineage>
        <taxon>Eukaryota</taxon>
        <taxon>Metazoa</taxon>
        <taxon>Chordata</taxon>
        <taxon>Craniata</taxon>
        <taxon>Vertebrata</taxon>
        <taxon>Euteleostomi</taxon>
        <taxon>Lepidosauria</taxon>
        <taxon>Squamata</taxon>
        <taxon>Bifurcata</taxon>
        <taxon>Gekkota</taxon>
        <taxon>Sphaerodactylidae</taxon>
        <taxon>Sphaerodactylus</taxon>
    </lineage>
</organism>
<proteinExistence type="predicted"/>
<comment type="caution">
    <text evidence="1">The sequence shown here is derived from an EMBL/GenBank/DDBJ whole genome shotgun (WGS) entry which is preliminary data.</text>
</comment>
<evidence type="ECO:0000313" key="2">
    <source>
        <dbReference type="Proteomes" id="UP000827872"/>
    </source>
</evidence>
<name>A0ACB8ELB1_9SAUR</name>